<dbReference type="Proteomes" id="UP000798662">
    <property type="component" value="Chromosome 3"/>
</dbReference>
<gene>
    <name evidence="1" type="ORF">I4F81_011993</name>
</gene>
<protein>
    <submittedName>
        <fullName evidence="1">Uncharacterized protein</fullName>
    </submittedName>
</protein>
<sequence length="151" mass="15554">MDQPHGSPGSPPPPSATDETRGGVKRRAAAPPAVRELEGALEVGADALAGLVGAVSSFGVDGQADLFAKVNDFVRDLRQIDVAGAAVPDTVPLEVLAAVDRGRNPEAVTKDTLETLSEANDMARGKIAVMAHFRDALTKAVEADAALPRPP</sequence>
<evidence type="ECO:0000313" key="2">
    <source>
        <dbReference type="Proteomes" id="UP000798662"/>
    </source>
</evidence>
<organism evidence="1 2">
    <name type="scientific">Pyropia yezoensis</name>
    <name type="common">Susabi-nori</name>
    <name type="synonym">Porphyra yezoensis</name>
    <dbReference type="NCBI Taxonomy" id="2788"/>
    <lineage>
        <taxon>Eukaryota</taxon>
        <taxon>Rhodophyta</taxon>
        <taxon>Bangiophyceae</taxon>
        <taxon>Bangiales</taxon>
        <taxon>Bangiaceae</taxon>
        <taxon>Pyropia</taxon>
    </lineage>
</organism>
<evidence type="ECO:0000313" key="1">
    <source>
        <dbReference type="EMBL" id="KAK1869517.1"/>
    </source>
</evidence>
<accession>A0ACC3CII0</accession>
<proteinExistence type="predicted"/>
<dbReference type="EMBL" id="CM020620">
    <property type="protein sequence ID" value="KAK1869517.1"/>
    <property type="molecule type" value="Genomic_DNA"/>
</dbReference>
<reference evidence="1" key="1">
    <citation type="submission" date="2019-11" db="EMBL/GenBank/DDBJ databases">
        <title>Nori genome reveals adaptations in red seaweeds to the harsh intertidal environment.</title>
        <authorList>
            <person name="Wang D."/>
            <person name="Mao Y."/>
        </authorList>
    </citation>
    <scope>NUCLEOTIDE SEQUENCE</scope>
    <source>
        <tissue evidence="1">Gametophyte</tissue>
    </source>
</reference>
<comment type="caution">
    <text evidence="1">The sequence shown here is derived from an EMBL/GenBank/DDBJ whole genome shotgun (WGS) entry which is preliminary data.</text>
</comment>
<keyword evidence="2" id="KW-1185">Reference proteome</keyword>
<name>A0ACC3CII0_PYRYE</name>